<organism evidence="1 2">
    <name type="scientific">Aegilops tauschii subsp. strangulata</name>
    <name type="common">Goatgrass</name>
    <dbReference type="NCBI Taxonomy" id="200361"/>
    <lineage>
        <taxon>Eukaryota</taxon>
        <taxon>Viridiplantae</taxon>
        <taxon>Streptophyta</taxon>
        <taxon>Embryophyta</taxon>
        <taxon>Tracheophyta</taxon>
        <taxon>Spermatophyta</taxon>
        <taxon>Magnoliopsida</taxon>
        <taxon>Liliopsida</taxon>
        <taxon>Poales</taxon>
        <taxon>Poaceae</taxon>
        <taxon>BOP clade</taxon>
        <taxon>Pooideae</taxon>
        <taxon>Triticodae</taxon>
        <taxon>Triticeae</taxon>
        <taxon>Triticinae</taxon>
        <taxon>Aegilops</taxon>
    </lineage>
</organism>
<evidence type="ECO:0000313" key="1">
    <source>
        <dbReference type="EnsemblPlants" id="AET1Gv20859600.4"/>
    </source>
</evidence>
<dbReference type="Proteomes" id="UP000015105">
    <property type="component" value="Chromosome 1D"/>
</dbReference>
<reference evidence="1" key="5">
    <citation type="journal article" date="2021" name="G3 (Bethesda)">
        <title>Aegilops tauschii genome assembly Aet v5.0 features greater sequence contiguity and improved annotation.</title>
        <authorList>
            <person name="Wang L."/>
            <person name="Zhu T."/>
            <person name="Rodriguez J.C."/>
            <person name="Deal K.R."/>
            <person name="Dubcovsky J."/>
            <person name="McGuire P.E."/>
            <person name="Lux T."/>
            <person name="Spannagl M."/>
            <person name="Mayer K.F.X."/>
            <person name="Baldrich P."/>
            <person name="Meyers B.C."/>
            <person name="Huo N."/>
            <person name="Gu Y.Q."/>
            <person name="Zhou H."/>
            <person name="Devos K.M."/>
            <person name="Bennetzen J.L."/>
            <person name="Unver T."/>
            <person name="Budak H."/>
            <person name="Gulick P.J."/>
            <person name="Galiba G."/>
            <person name="Kalapos B."/>
            <person name="Nelson D.R."/>
            <person name="Li P."/>
            <person name="You F.M."/>
            <person name="Luo M.C."/>
            <person name="Dvorak J."/>
        </authorList>
    </citation>
    <scope>NUCLEOTIDE SEQUENCE [LARGE SCALE GENOMIC DNA]</scope>
    <source>
        <strain evidence="1">cv. AL8/78</strain>
    </source>
</reference>
<dbReference type="AlphaFoldDB" id="A0A452ZNN6"/>
<proteinExistence type="predicted"/>
<dbReference type="Gramene" id="AET1Gv20859600.4">
    <property type="protein sequence ID" value="AET1Gv20859600.4"/>
    <property type="gene ID" value="AET1Gv20859600"/>
</dbReference>
<reference evidence="2" key="1">
    <citation type="journal article" date="2014" name="Science">
        <title>Ancient hybridizations among the ancestral genomes of bread wheat.</title>
        <authorList>
            <consortium name="International Wheat Genome Sequencing Consortium,"/>
            <person name="Marcussen T."/>
            <person name="Sandve S.R."/>
            <person name="Heier L."/>
            <person name="Spannagl M."/>
            <person name="Pfeifer M."/>
            <person name="Jakobsen K.S."/>
            <person name="Wulff B.B."/>
            <person name="Steuernagel B."/>
            <person name="Mayer K.F."/>
            <person name="Olsen O.A."/>
        </authorList>
    </citation>
    <scope>NUCLEOTIDE SEQUENCE [LARGE SCALE GENOMIC DNA]</scope>
    <source>
        <strain evidence="2">cv. AL8/78</strain>
    </source>
</reference>
<dbReference type="EnsemblPlants" id="AET1Gv20859600.4">
    <property type="protein sequence ID" value="AET1Gv20859600.4"/>
    <property type="gene ID" value="AET1Gv20859600"/>
</dbReference>
<sequence>MLLRTAPRLHTATLPLCPARPARIRCVRPHQCVPHTLLRTAPRLHTATLPLRPARPARIRRARPHQCVPHVPRTPDAPDQPDRIRRRGLFQHCIPVARSLLRRQRGRRRVPDRSMNVPWFKHVTGDDERSRLLLLRELPAETTQ</sequence>
<reference evidence="2" key="2">
    <citation type="journal article" date="2017" name="Nat. Plants">
        <title>The Aegilops tauschii genome reveals multiple impacts of transposons.</title>
        <authorList>
            <person name="Zhao G."/>
            <person name="Zou C."/>
            <person name="Li K."/>
            <person name="Wang K."/>
            <person name="Li T."/>
            <person name="Gao L."/>
            <person name="Zhang X."/>
            <person name="Wang H."/>
            <person name="Yang Z."/>
            <person name="Liu X."/>
            <person name="Jiang W."/>
            <person name="Mao L."/>
            <person name="Kong X."/>
            <person name="Jiao Y."/>
            <person name="Jia J."/>
        </authorList>
    </citation>
    <scope>NUCLEOTIDE SEQUENCE [LARGE SCALE GENOMIC DNA]</scope>
    <source>
        <strain evidence="2">cv. AL8/78</strain>
    </source>
</reference>
<accession>A0A452ZNN6</accession>
<evidence type="ECO:0000313" key="2">
    <source>
        <dbReference type="Proteomes" id="UP000015105"/>
    </source>
</evidence>
<protein>
    <submittedName>
        <fullName evidence="1">Uncharacterized protein</fullName>
    </submittedName>
</protein>
<name>A0A452ZNN6_AEGTS</name>
<keyword evidence="2" id="KW-1185">Reference proteome</keyword>
<reference evidence="1" key="4">
    <citation type="submission" date="2019-03" db="UniProtKB">
        <authorList>
            <consortium name="EnsemblPlants"/>
        </authorList>
    </citation>
    <scope>IDENTIFICATION</scope>
</reference>
<reference evidence="1" key="3">
    <citation type="journal article" date="2017" name="Nature">
        <title>Genome sequence of the progenitor of the wheat D genome Aegilops tauschii.</title>
        <authorList>
            <person name="Luo M.C."/>
            <person name="Gu Y.Q."/>
            <person name="Puiu D."/>
            <person name="Wang H."/>
            <person name="Twardziok S.O."/>
            <person name="Deal K.R."/>
            <person name="Huo N."/>
            <person name="Zhu T."/>
            <person name="Wang L."/>
            <person name="Wang Y."/>
            <person name="McGuire P.E."/>
            <person name="Liu S."/>
            <person name="Long H."/>
            <person name="Ramasamy R.K."/>
            <person name="Rodriguez J.C."/>
            <person name="Van S.L."/>
            <person name="Yuan L."/>
            <person name="Wang Z."/>
            <person name="Xia Z."/>
            <person name="Xiao L."/>
            <person name="Anderson O.D."/>
            <person name="Ouyang S."/>
            <person name="Liang Y."/>
            <person name="Zimin A.V."/>
            <person name="Pertea G."/>
            <person name="Qi P."/>
            <person name="Bennetzen J.L."/>
            <person name="Dai X."/>
            <person name="Dawson M.W."/>
            <person name="Muller H.G."/>
            <person name="Kugler K."/>
            <person name="Rivarola-Duarte L."/>
            <person name="Spannagl M."/>
            <person name="Mayer K.F.X."/>
            <person name="Lu F.H."/>
            <person name="Bevan M.W."/>
            <person name="Leroy P."/>
            <person name="Li P."/>
            <person name="You F.M."/>
            <person name="Sun Q."/>
            <person name="Liu Z."/>
            <person name="Lyons E."/>
            <person name="Wicker T."/>
            <person name="Salzberg S.L."/>
            <person name="Devos K.M."/>
            <person name="Dvorak J."/>
        </authorList>
    </citation>
    <scope>NUCLEOTIDE SEQUENCE [LARGE SCALE GENOMIC DNA]</scope>
    <source>
        <strain evidence="1">cv. AL8/78</strain>
    </source>
</reference>